<sequence length="144" mass="16801">MELDRIEKLLEKYLEATTTVAEEEIVRDYFANEDIPGHLKSYAPMFHYFSAAKEERFTKQMLPKPKRQRGYLAWASIAAAAVLVFGIYFGTVYYNQQEQKKAEFAYQETKKALSLLAANFERGTEKVAYLKEFEATKEKIYNKN</sequence>
<name>A0A918J056_9FLAO</name>
<comment type="caution">
    <text evidence="2">The sequence shown here is derived from an EMBL/GenBank/DDBJ whole genome shotgun (WGS) entry which is preliminary data.</text>
</comment>
<dbReference type="EMBL" id="BMWP01000019">
    <property type="protein sequence ID" value="GGW40584.1"/>
    <property type="molecule type" value="Genomic_DNA"/>
</dbReference>
<reference evidence="2" key="1">
    <citation type="journal article" date="2014" name="Int. J. Syst. Evol. Microbiol.">
        <title>Complete genome sequence of Corynebacterium casei LMG S-19264T (=DSM 44701T), isolated from a smear-ripened cheese.</title>
        <authorList>
            <consortium name="US DOE Joint Genome Institute (JGI-PGF)"/>
            <person name="Walter F."/>
            <person name="Albersmeier A."/>
            <person name="Kalinowski J."/>
            <person name="Ruckert C."/>
        </authorList>
    </citation>
    <scope>NUCLEOTIDE SEQUENCE</scope>
    <source>
        <strain evidence="2">KCTC 12113</strain>
    </source>
</reference>
<organism evidence="2 3">
    <name type="scientific">Arenibacter certesii</name>
    <dbReference type="NCBI Taxonomy" id="228955"/>
    <lineage>
        <taxon>Bacteria</taxon>
        <taxon>Pseudomonadati</taxon>
        <taxon>Bacteroidota</taxon>
        <taxon>Flavobacteriia</taxon>
        <taxon>Flavobacteriales</taxon>
        <taxon>Flavobacteriaceae</taxon>
        <taxon>Arenibacter</taxon>
    </lineage>
</organism>
<keyword evidence="1" id="KW-0472">Membrane</keyword>
<gene>
    <name evidence="2" type="ORF">GCM10007383_26680</name>
</gene>
<accession>A0A918J056</accession>
<dbReference type="Proteomes" id="UP000634668">
    <property type="component" value="Unassembled WGS sequence"/>
</dbReference>
<evidence type="ECO:0000313" key="3">
    <source>
        <dbReference type="Proteomes" id="UP000634668"/>
    </source>
</evidence>
<keyword evidence="3" id="KW-1185">Reference proteome</keyword>
<feature type="transmembrane region" description="Helical" evidence="1">
    <location>
        <begin position="71"/>
        <end position="94"/>
    </location>
</feature>
<evidence type="ECO:0000313" key="2">
    <source>
        <dbReference type="EMBL" id="GGW40584.1"/>
    </source>
</evidence>
<evidence type="ECO:0000256" key="1">
    <source>
        <dbReference type="SAM" id="Phobius"/>
    </source>
</evidence>
<dbReference type="AlphaFoldDB" id="A0A918J056"/>
<keyword evidence="1" id="KW-1133">Transmembrane helix</keyword>
<keyword evidence="1" id="KW-0812">Transmembrane</keyword>
<protein>
    <submittedName>
        <fullName evidence="2">Uncharacterized protein</fullName>
    </submittedName>
</protein>
<reference evidence="2" key="2">
    <citation type="submission" date="2020-09" db="EMBL/GenBank/DDBJ databases">
        <authorList>
            <person name="Sun Q."/>
            <person name="Kim S."/>
        </authorList>
    </citation>
    <scope>NUCLEOTIDE SEQUENCE</scope>
    <source>
        <strain evidence="2">KCTC 12113</strain>
    </source>
</reference>
<dbReference type="RefSeq" id="WP_026813889.1">
    <property type="nucleotide sequence ID" value="NZ_BMWP01000019.1"/>
</dbReference>
<proteinExistence type="predicted"/>